<keyword evidence="2" id="KW-1185">Reference proteome</keyword>
<evidence type="ECO:0000313" key="1">
    <source>
        <dbReference type="EMBL" id="ADJ64406.1"/>
    </source>
</evidence>
<evidence type="ECO:0000313" key="2">
    <source>
        <dbReference type="Proteomes" id="UP000000329"/>
    </source>
</evidence>
<dbReference type="Proteomes" id="UP000000329">
    <property type="component" value="Chromosome"/>
</dbReference>
<proteinExistence type="predicted"/>
<dbReference type="STRING" id="757424.Hsero_2917"/>
<dbReference type="AlphaFoldDB" id="D8IZR6"/>
<accession>D8IZR6</accession>
<dbReference type="KEGG" id="hse:Hsero_2917"/>
<sequence>MVGQDVSGRCNGIASDVSAAPLACHQHSRRARSAQPLAGCGIMNGHAIALIHGVDCSRVAPLPEVSMRGGRAKELDYWIISIRISKLFIALFPRRTANQHNKEKP</sequence>
<name>D8IZR6_HERSS</name>
<organism evidence="1 2">
    <name type="scientific">Herbaspirillum seropedicae (strain SmR1)</name>
    <dbReference type="NCBI Taxonomy" id="757424"/>
    <lineage>
        <taxon>Bacteria</taxon>
        <taxon>Pseudomonadati</taxon>
        <taxon>Pseudomonadota</taxon>
        <taxon>Betaproteobacteria</taxon>
        <taxon>Burkholderiales</taxon>
        <taxon>Oxalobacteraceae</taxon>
        <taxon>Herbaspirillum</taxon>
    </lineage>
</organism>
<gene>
    <name evidence="1" type="ordered locus">Hsero_2917</name>
</gene>
<dbReference type="HOGENOM" id="CLU_2232837_0_0_4"/>
<dbReference type="EMBL" id="CP002039">
    <property type="protein sequence ID" value="ADJ64406.1"/>
    <property type="molecule type" value="Genomic_DNA"/>
</dbReference>
<reference evidence="1 2" key="1">
    <citation type="submission" date="2010-04" db="EMBL/GenBank/DDBJ databases">
        <title>The genome of Herbaspirillum seropedicae SmR1, an endophytic, nitrogen-fixing, plant-growth promoting beta-Proteobacteria.</title>
        <authorList>
            <person name="Pedrosa F.O."/>
            <person name="Monteiro R.A."/>
            <person name="Wassem R."/>
            <person name="Cruz L.M."/>
            <person name="Ayub R.A."/>
            <person name="Colauto N.B."/>
            <person name="Fernandez M.A."/>
            <person name="Fungaro M.H.P."/>
            <person name="Grisard E.C."/>
            <person name="Hungria M."/>
            <person name="Madeira H.M.F."/>
            <person name="Nodari R.O."/>
            <person name="Osaku C.A."/>
            <person name="Petzl-Erler M.L."/>
            <person name="Terenzi H."/>
            <person name="Vieira L.G.E."/>
            <person name="Almeida M.I.M."/>
            <person name="Alves L.R."/>
            <person name="Arantes O.M.N."/>
            <person name="Balsanelli E."/>
            <person name="Barcellos F.G."/>
            <person name="Baura V.A."/>
            <person name="Binde D.R."/>
            <person name="Campo R.J."/>
            <person name="Chubatsu L.S."/>
            <person name="Chueire L.M.O."/>
            <person name="Ciferri R.R."/>
            <person name="Correa L.C."/>
            <person name="da Conceicao Silva J.L."/>
            <person name="Dabul A.N.G."/>
            <person name="Dambros B.P."/>
            <person name="Faoro H."/>
            <person name="Favetti A."/>
            <person name="Friedermann G."/>
            <person name="Furlaneto M.C."/>
            <person name="Gasques L.S."/>
            <person name="Gimenes C.C.T."/>
            <person name="Gioppo N.M.R."/>
            <person name="Glienke-Blanco C."/>
            <person name="Godoy L.P."/>
            <person name="Guerra M.P."/>
            <person name="Karp S."/>
            <person name="Kava-Cordeiro V."/>
            <person name="Margarido V.P."/>
            <person name="Mathioni S.M."/>
            <person name="Menck-Soares M.A."/>
            <person name="Murace N.K."/>
            <person name="Nicolas M.F."/>
            <person name="Oliveira C.E.C."/>
            <person name="Pagnan N.A.B."/>
            <person name="Pamphile J.A."/>
            <person name="Patussi E.V."/>
            <person name="Pereira L.F.P."/>
            <person name="Pereira-Ferrari L."/>
            <person name="Pinto F.G.S."/>
            <person name="Precoma C."/>
            <person name="Prioli A.J."/>
            <person name="Prioli S.M.A.P."/>
            <person name="Raittz R.T."/>
            <person name="Ramos H.J.O."/>
            <person name="Ribeiro E.M.S.F."/>
            <person name="Rigo L.U."/>
            <person name="Rocha C.L.M.S.C."/>
            <person name="Rocha S.N."/>
            <person name="Santos K."/>
            <person name="Satori D."/>
            <person name="Silva A.G."/>
            <person name="Simao R.C.G."/>
            <person name="Soares M.A.M."/>
            <person name="Souza E.M."/>
            <person name="Steffens M.B.R."/>
            <person name="Steindel M."/>
            <person name="Tadra-Sfeir M.Z."/>
            <person name="Takahashi E.K."/>
            <person name="Torres R.A."/>
            <person name="Valle J.S."/>
            <person name="Vernal J.I."/>
            <person name="Vilas-Boas L.A."/>
            <person name="Watanabe M.A.E."/>
            <person name="Weiss V.A."/>
            <person name="Yates M.A."/>
            <person name="Souza E.M."/>
        </authorList>
    </citation>
    <scope>NUCLEOTIDE SEQUENCE [LARGE SCALE GENOMIC DNA]</scope>
    <source>
        <strain evidence="1 2">SmR1</strain>
    </source>
</reference>
<protein>
    <submittedName>
        <fullName evidence="1">Uncharacterized protein</fullName>
    </submittedName>
</protein>